<comment type="caution">
    <text evidence="2">The sequence shown here is derived from an EMBL/GenBank/DDBJ whole genome shotgun (WGS) entry which is preliminary data.</text>
</comment>
<dbReference type="Proteomes" id="UP000676325">
    <property type="component" value="Unassembled WGS sequence"/>
</dbReference>
<dbReference type="InterPro" id="IPR000073">
    <property type="entry name" value="AB_hydrolase_1"/>
</dbReference>
<protein>
    <submittedName>
        <fullName evidence="2">Alpha/beta hydrolase</fullName>
    </submittedName>
</protein>
<sequence>MTVERLYEAVHRGYRSQGRVLVHPAPTMPPVLLVGGAMQRKEGWGRLEARLARESTVVTVDLPGWGGAGLLPAQFGMGFLADCLAALLRTASVGAVDVFGGSYGSAIAYQLGLRHPGLVRRIALFGALGRIPHAMRPRLTWTIGLLREGMRERFAAEVVDAMLNQDPDITLARRGTVERIIYALFHALGPLEAAQYEQNTLRLLAPGRLDLSAPPQAPLLFGVGEHDSFTTARDCRAFAQCCPGSAFVRLRDSDHPVHLRCPDELAGLLQRFFRAQDLHGVPGCHEVEYPAAAR</sequence>
<dbReference type="EMBL" id="JAGSOH010000123">
    <property type="protein sequence ID" value="MBR7830278.1"/>
    <property type="molecule type" value="Genomic_DNA"/>
</dbReference>
<organism evidence="2 3">
    <name type="scientific">Actinospica acidithermotolerans</name>
    <dbReference type="NCBI Taxonomy" id="2828514"/>
    <lineage>
        <taxon>Bacteria</taxon>
        <taxon>Bacillati</taxon>
        <taxon>Actinomycetota</taxon>
        <taxon>Actinomycetes</taxon>
        <taxon>Catenulisporales</taxon>
        <taxon>Actinospicaceae</taxon>
        <taxon>Actinospica</taxon>
    </lineage>
</organism>
<proteinExistence type="predicted"/>
<evidence type="ECO:0000313" key="3">
    <source>
        <dbReference type="Proteomes" id="UP000676325"/>
    </source>
</evidence>
<evidence type="ECO:0000313" key="2">
    <source>
        <dbReference type="EMBL" id="MBR7830278.1"/>
    </source>
</evidence>
<dbReference type="InterPro" id="IPR029058">
    <property type="entry name" value="AB_hydrolase_fold"/>
</dbReference>
<dbReference type="GO" id="GO:0016787">
    <property type="term" value="F:hydrolase activity"/>
    <property type="evidence" value="ECO:0007669"/>
    <property type="project" value="UniProtKB-KW"/>
</dbReference>
<dbReference type="RefSeq" id="WP_212521408.1">
    <property type="nucleotide sequence ID" value="NZ_JAGSOH010000123.1"/>
</dbReference>
<dbReference type="Gene3D" id="3.40.50.1820">
    <property type="entry name" value="alpha/beta hydrolase"/>
    <property type="match status" value="1"/>
</dbReference>
<feature type="domain" description="AB hydrolase-1" evidence="1">
    <location>
        <begin position="29"/>
        <end position="259"/>
    </location>
</feature>
<dbReference type="Pfam" id="PF00561">
    <property type="entry name" value="Abhydrolase_1"/>
    <property type="match status" value="1"/>
</dbReference>
<dbReference type="SUPFAM" id="SSF53474">
    <property type="entry name" value="alpha/beta-Hydrolases"/>
    <property type="match status" value="1"/>
</dbReference>
<keyword evidence="3" id="KW-1185">Reference proteome</keyword>
<dbReference type="InterPro" id="IPR050471">
    <property type="entry name" value="AB_hydrolase"/>
</dbReference>
<dbReference type="AlphaFoldDB" id="A0A941IMS3"/>
<gene>
    <name evidence="2" type="ORF">KDK95_28505</name>
</gene>
<dbReference type="PANTHER" id="PTHR43433">
    <property type="entry name" value="HYDROLASE, ALPHA/BETA FOLD FAMILY PROTEIN"/>
    <property type="match status" value="1"/>
</dbReference>
<evidence type="ECO:0000259" key="1">
    <source>
        <dbReference type="Pfam" id="PF00561"/>
    </source>
</evidence>
<accession>A0A941IMS3</accession>
<reference evidence="2" key="1">
    <citation type="submission" date="2021-04" db="EMBL/GenBank/DDBJ databases">
        <title>Genome based classification of Actinospica acidithermotolerans sp. nov., an actinobacterium isolated from an Indonesian hot spring.</title>
        <authorList>
            <person name="Kusuma A.B."/>
            <person name="Putra K.E."/>
            <person name="Nafisah S."/>
            <person name="Loh J."/>
            <person name="Nouioui I."/>
            <person name="Goodfellow M."/>
        </authorList>
    </citation>
    <scope>NUCLEOTIDE SEQUENCE</scope>
    <source>
        <strain evidence="2">MGRD01-02</strain>
    </source>
</reference>
<dbReference type="PANTHER" id="PTHR43433:SF5">
    <property type="entry name" value="AB HYDROLASE-1 DOMAIN-CONTAINING PROTEIN"/>
    <property type="match status" value="1"/>
</dbReference>
<keyword evidence="2" id="KW-0378">Hydrolase</keyword>
<name>A0A941IMS3_9ACTN</name>